<sequence>MGIDKYGFSPNTVPIDKKDFLEQSYLIGVRSIDTSPRYGDAEKIIGYFLLNKKDKPLISSKIDNLKVNDPSSPKKMVQSVKRSISRMNISSLDICFLHQNELSIISDPYIHEGLNILKQMNLIKDSGTSIYSFDELDY</sequence>
<evidence type="ECO:0000313" key="2">
    <source>
        <dbReference type="EMBL" id="SVA88998.1"/>
    </source>
</evidence>
<dbReference type="Pfam" id="PF00248">
    <property type="entry name" value="Aldo_ket_red"/>
    <property type="match status" value="1"/>
</dbReference>
<protein>
    <recommendedName>
        <fullName evidence="1">NADP-dependent oxidoreductase domain-containing protein</fullName>
    </recommendedName>
</protein>
<proteinExistence type="predicted"/>
<dbReference type="Gene3D" id="3.20.20.100">
    <property type="entry name" value="NADP-dependent oxidoreductase domain"/>
    <property type="match status" value="1"/>
</dbReference>
<dbReference type="AlphaFoldDB" id="A0A381ZI39"/>
<accession>A0A381ZI39</accession>
<evidence type="ECO:0000259" key="1">
    <source>
        <dbReference type="Pfam" id="PF00248"/>
    </source>
</evidence>
<gene>
    <name evidence="2" type="ORF">METZ01_LOCUS141852</name>
</gene>
<feature type="non-terminal residue" evidence="2">
    <location>
        <position position="138"/>
    </location>
</feature>
<feature type="domain" description="NADP-dependent oxidoreductase" evidence="1">
    <location>
        <begin position="17"/>
        <end position="135"/>
    </location>
</feature>
<dbReference type="InterPro" id="IPR053135">
    <property type="entry name" value="AKR2_Oxidoreductase"/>
</dbReference>
<reference evidence="2" key="1">
    <citation type="submission" date="2018-05" db="EMBL/GenBank/DDBJ databases">
        <authorList>
            <person name="Lanie J.A."/>
            <person name="Ng W.-L."/>
            <person name="Kazmierczak K.M."/>
            <person name="Andrzejewski T.M."/>
            <person name="Davidsen T.M."/>
            <person name="Wayne K.J."/>
            <person name="Tettelin H."/>
            <person name="Glass J.I."/>
            <person name="Rusch D."/>
            <person name="Podicherti R."/>
            <person name="Tsui H.-C.T."/>
            <person name="Winkler M.E."/>
        </authorList>
    </citation>
    <scope>NUCLEOTIDE SEQUENCE</scope>
</reference>
<dbReference type="EMBL" id="UINC01021444">
    <property type="protein sequence ID" value="SVA88998.1"/>
    <property type="molecule type" value="Genomic_DNA"/>
</dbReference>
<organism evidence="2">
    <name type="scientific">marine metagenome</name>
    <dbReference type="NCBI Taxonomy" id="408172"/>
    <lineage>
        <taxon>unclassified sequences</taxon>
        <taxon>metagenomes</taxon>
        <taxon>ecological metagenomes</taxon>
    </lineage>
</organism>
<dbReference type="SUPFAM" id="SSF51430">
    <property type="entry name" value="NAD(P)-linked oxidoreductase"/>
    <property type="match status" value="1"/>
</dbReference>
<dbReference type="InterPro" id="IPR036812">
    <property type="entry name" value="NAD(P)_OxRdtase_dom_sf"/>
</dbReference>
<dbReference type="InterPro" id="IPR023210">
    <property type="entry name" value="NADP_OxRdtase_dom"/>
</dbReference>
<name>A0A381ZI39_9ZZZZ</name>
<dbReference type="PANTHER" id="PTHR43312">
    <property type="entry name" value="D-THREO-ALDOSE 1-DEHYDROGENASE"/>
    <property type="match status" value="1"/>
</dbReference>
<dbReference type="PANTHER" id="PTHR43312:SF1">
    <property type="entry name" value="NADP-DEPENDENT OXIDOREDUCTASE DOMAIN-CONTAINING PROTEIN"/>
    <property type="match status" value="1"/>
</dbReference>